<dbReference type="PANTHER" id="PTHR36503:SF2">
    <property type="entry name" value="BLR2408 PROTEIN"/>
    <property type="match status" value="1"/>
</dbReference>
<dbReference type="GO" id="GO:0051213">
    <property type="term" value="F:dioxygenase activity"/>
    <property type="evidence" value="ECO:0007669"/>
    <property type="project" value="UniProtKB-KW"/>
</dbReference>
<evidence type="ECO:0000313" key="3">
    <source>
        <dbReference type="Proteomes" id="UP000800200"/>
    </source>
</evidence>
<dbReference type="InterPro" id="IPR053863">
    <property type="entry name" value="Glyoxy/Ble-like_N"/>
</dbReference>
<gene>
    <name evidence="2" type="ORF">K469DRAFT_720933</name>
</gene>
<evidence type="ECO:0000259" key="1">
    <source>
        <dbReference type="Pfam" id="PF22677"/>
    </source>
</evidence>
<dbReference type="Pfam" id="PF22677">
    <property type="entry name" value="Ble-like_N"/>
    <property type="match status" value="1"/>
</dbReference>
<reference evidence="2" key="1">
    <citation type="journal article" date="2020" name="Stud. Mycol.">
        <title>101 Dothideomycetes genomes: a test case for predicting lifestyles and emergence of pathogens.</title>
        <authorList>
            <person name="Haridas S."/>
            <person name="Albert R."/>
            <person name="Binder M."/>
            <person name="Bloem J."/>
            <person name="Labutti K."/>
            <person name="Salamov A."/>
            <person name="Andreopoulos B."/>
            <person name="Baker S."/>
            <person name="Barry K."/>
            <person name="Bills G."/>
            <person name="Bluhm B."/>
            <person name="Cannon C."/>
            <person name="Castanera R."/>
            <person name="Culley D."/>
            <person name="Daum C."/>
            <person name="Ezra D."/>
            <person name="Gonzalez J."/>
            <person name="Henrissat B."/>
            <person name="Kuo A."/>
            <person name="Liang C."/>
            <person name="Lipzen A."/>
            <person name="Lutzoni F."/>
            <person name="Magnuson J."/>
            <person name="Mondo S."/>
            <person name="Nolan M."/>
            <person name="Ohm R."/>
            <person name="Pangilinan J."/>
            <person name="Park H.-J."/>
            <person name="Ramirez L."/>
            <person name="Alfaro M."/>
            <person name="Sun H."/>
            <person name="Tritt A."/>
            <person name="Yoshinaga Y."/>
            <person name="Zwiers L.-H."/>
            <person name="Turgeon B."/>
            <person name="Goodwin S."/>
            <person name="Spatafora J."/>
            <person name="Crous P."/>
            <person name="Grigoriev I."/>
        </authorList>
    </citation>
    <scope>NUCLEOTIDE SEQUENCE</scope>
    <source>
        <strain evidence="2">CBS 207.26</strain>
    </source>
</reference>
<accession>A0A6A6DCP0</accession>
<feature type="domain" description="Glyoxalase/Bleomycin resistance-like N-terminal" evidence="1">
    <location>
        <begin position="9"/>
        <end position="33"/>
    </location>
</feature>
<keyword evidence="2" id="KW-0223">Dioxygenase</keyword>
<evidence type="ECO:0000313" key="2">
    <source>
        <dbReference type="EMBL" id="KAF2177241.1"/>
    </source>
</evidence>
<keyword evidence="2" id="KW-0560">Oxidoreductase</keyword>
<dbReference type="Proteomes" id="UP000800200">
    <property type="component" value="Unassembled WGS sequence"/>
</dbReference>
<protein>
    <submittedName>
        <fullName evidence="2">Glyoxalase/Bleomycin resistance protein/Dihydroxybiphenyl dioxygenase</fullName>
    </submittedName>
</protein>
<name>A0A6A6DCP0_9PEZI</name>
<organism evidence="2 3">
    <name type="scientific">Zopfia rhizophila CBS 207.26</name>
    <dbReference type="NCBI Taxonomy" id="1314779"/>
    <lineage>
        <taxon>Eukaryota</taxon>
        <taxon>Fungi</taxon>
        <taxon>Dikarya</taxon>
        <taxon>Ascomycota</taxon>
        <taxon>Pezizomycotina</taxon>
        <taxon>Dothideomycetes</taxon>
        <taxon>Dothideomycetes incertae sedis</taxon>
        <taxon>Zopfiaceae</taxon>
        <taxon>Zopfia</taxon>
    </lineage>
</organism>
<dbReference type="Gene3D" id="3.10.180.10">
    <property type="entry name" value="2,3-Dihydroxybiphenyl 1,2-Dioxygenase, domain 1"/>
    <property type="match status" value="1"/>
</dbReference>
<dbReference type="PANTHER" id="PTHR36503">
    <property type="entry name" value="BLR2520 PROTEIN"/>
    <property type="match status" value="1"/>
</dbReference>
<dbReference type="OrthoDB" id="4181370at2759"/>
<dbReference type="SUPFAM" id="SSF54593">
    <property type="entry name" value="Glyoxalase/Bleomycin resistance protein/Dihydroxybiphenyl dioxygenase"/>
    <property type="match status" value="1"/>
</dbReference>
<proteinExistence type="predicted"/>
<dbReference type="AlphaFoldDB" id="A0A6A6DCP0"/>
<dbReference type="InterPro" id="IPR029068">
    <property type="entry name" value="Glyas_Bleomycin-R_OHBP_Dase"/>
</dbReference>
<sequence length="156" mass="17529">MAPFQPQIFINLPVADLQKAQAFYTAIGFTFNPLYADHTTSCMVLSEHISVMIMTHERFKGFMPSSKDLISGRNGTEALLCISVEKKEMVDEILEKGEQMGGKKDPTVLPEMEGMYGRSLEDVDGHVWEISYMGGLEEAMKKMKEKEAEKAEGKKE</sequence>
<dbReference type="EMBL" id="ML994692">
    <property type="protein sequence ID" value="KAF2177241.1"/>
    <property type="molecule type" value="Genomic_DNA"/>
</dbReference>
<keyword evidence="3" id="KW-1185">Reference proteome</keyword>